<evidence type="ECO:0000256" key="1">
    <source>
        <dbReference type="ARBA" id="ARBA00000707"/>
    </source>
</evidence>
<name>A0A165I8R6_XYLHT</name>
<dbReference type="PANTHER" id="PTHR43982">
    <property type="entry name" value="UBIQUITIN CARBOXYL-TERMINAL HYDROLASE"/>
    <property type="match status" value="1"/>
</dbReference>
<dbReference type="InterPro" id="IPR044635">
    <property type="entry name" value="UBP14-like"/>
</dbReference>
<dbReference type="FunCoup" id="A0A165I8R6">
    <property type="interactions" value="53"/>
</dbReference>
<evidence type="ECO:0000313" key="10">
    <source>
        <dbReference type="Proteomes" id="UP000076632"/>
    </source>
</evidence>
<dbReference type="Pfam" id="PF00443">
    <property type="entry name" value="UCH"/>
    <property type="match status" value="2"/>
</dbReference>
<dbReference type="PROSITE" id="PS00973">
    <property type="entry name" value="USP_2"/>
    <property type="match status" value="1"/>
</dbReference>
<keyword evidence="10" id="KW-1185">Reference proteome</keyword>
<dbReference type="InterPro" id="IPR018200">
    <property type="entry name" value="USP_CS"/>
</dbReference>
<keyword evidence="4" id="KW-0833">Ubl conjugation pathway</keyword>
<dbReference type="PANTHER" id="PTHR43982:SF6">
    <property type="entry name" value="UBIQUITIN CARBOXYL-TERMINAL HYDROLASE 2-RELATED"/>
    <property type="match status" value="1"/>
</dbReference>
<keyword evidence="3" id="KW-0645">Protease</keyword>
<organism evidence="9 10">
    <name type="scientific">Xylona heveae (strain CBS 132557 / TC161)</name>
    <dbReference type="NCBI Taxonomy" id="1328760"/>
    <lineage>
        <taxon>Eukaryota</taxon>
        <taxon>Fungi</taxon>
        <taxon>Dikarya</taxon>
        <taxon>Ascomycota</taxon>
        <taxon>Pezizomycotina</taxon>
        <taxon>Xylonomycetes</taxon>
        <taxon>Xylonales</taxon>
        <taxon>Xylonaceae</taxon>
        <taxon>Xylona</taxon>
    </lineage>
</organism>
<keyword evidence="5" id="KW-0378">Hydrolase</keyword>
<accession>A0A165I8R6</accession>
<dbReference type="GO" id="GO:0043161">
    <property type="term" value="P:proteasome-mediated ubiquitin-dependent protein catabolic process"/>
    <property type="evidence" value="ECO:0007669"/>
    <property type="project" value="InterPro"/>
</dbReference>
<comment type="catalytic activity">
    <reaction evidence="1">
        <text>Thiol-dependent hydrolysis of ester, thioester, amide, peptide and isopeptide bonds formed by the C-terminal Gly of ubiquitin (a 76-residue protein attached to proteins as an intracellular targeting signal).</text>
        <dbReference type="EC" id="3.4.19.12"/>
    </reaction>
</comment>
<dbReference type="CDD" id="cd02666">
    <property type="entry name" value="Peptidase_C19J"/>
    <property type="match status" value="1"/>
</dbReference>
<feature type="compositionally biased region" description="Acidic residues" evidence="7">
    <location>
        <begin position="791"/>
        <end position="803"/>
    </location>
</feature>
<dbReference type="STRING" id="1328760.A0A165I8R6"/>
<dbReference type="InParanoid" id="A0A165I8R6"/>
<dbReference type="GO" id="GO:0016579">
    <property type="term" value="P:protein deubiquitination"/>
    <property type="evidence" value="ECO:0007669"/>
    <property type="project" value="InterPro"/>
</dbReference>
<feature type="compositionally biased region" description="Polar residues" evidence="7">
    <location>
        <begin position="839"/>
        <end position="848"/>
    </location>
</feature>
<dbReference type="OMA" id="MDIGDAY"/>
<evidence type="ECO:0000256" key="5">
    <source>
        <dbReference type="ARBA" id="ARBA00022801"/>
    </source>
</evidence>
<evidence type="ECO:0000259" key="8">
    <source>
        <dbReference type="PROSITE" id="PS50235"/>
    </source>
</evidence>
<evidence type="ECO:0000256" key="2">
    <source>
        <dbReference type="ARBA" id="ARBA00012759"/>
    </source>
</evidence>
<feature type="compositionally biased region" description="Basic and acidic residues" evidence="7">
    <location>
        <begin position="729"/>
        <end position="740"/>
    </location>
</feature>
<dbReference type="InterPro" id="IPR038765">
    <property type="entry name" value="Papain-like_cys_pep_sf"/>
</dbReference>
<feature type="compositionally biased region" description="Basic and acidic residues" evidence="7">
    <location>
        <begin position="804"/>
        <end position="816"/>
    </location>
</feature>
<dbReference type="GO" id="GO:0061136">
    <property type="term" value="P:regulation of proteasomal protein catabolic process"/>
    <property type="evidence" value="ECO:0007669"/>
    <property type="project" value="TreeGrafter"/>
</dbReference>
<proteinExistence type="predicted"/>
<reference evidence="9 10" key="1">
    <citation type="journal article" date="2016" name="Fungal Biol.">
        <title>The genome of Xylona heveae provides a window into fungal endophytism.</title>
        <authorList>
            <person name="Gazis R."/>
            <person name="Kuo A."/>
            <person name="Riley R."/>
            <person name="LaButti K."/>
            <person name="Lipzen A."/>
            <person name="Lin J."/>
            <person name="Amirebrahimi M."/>
            <person name="Hesse C.N."/>
            <person name="Spatafora J.W."/>
            <person name="Henrissat B."/>
            <person name="Hainaut M."/>
            <person name="Grigoriev I.V."/>
            <person name="Hibbett D.S."/>
        </authorList>
    </citation>
    <scope>NUCLEOTIDE SEQUENCE [LARGE SCALE GENOMIC DNA]</scope>
    <source>
        <strain evidence="9 10">TC161</strain>
    </source>
</reference>
<feature type="region of interest" description="Disordered" evidence="7">
    <location>
        <begin position="1362"/>
        <end position="1392"/>
    </location>
</feature>
<feature type="region of interest" description="Disordered" evidence="7">
    <location>
        <begin position="725"/>
        <end position="898"/>
    </location>
</feature>
<evidence type="ECO:0000256" key="3">
    <source>
        <dbReference type="ARBA" id="ARBA00022670"/>
    </source>
</evidence>
<protein>
    <recommendedName>
        <fullName evidence="2">ubiquitinyl hydrolase 1</fullName>
        <ecNumber evidence="2">3.4.19.12</ecNumber>
    </recommendedName>
</protein>
<dbReference type="PROSITE" id="PS50235">
    <property type="entry name" value="USP_3"/>
    <property type="match status" value="1"/>
</dbReference>
<dbReference type="SUPFAM" id="SSF54001">
    <property type="entry name" value="Cysteine proteinases"/>
    <property type="match status" value="1"/>
</dbReference>
<dbReference type="Gene3D" id="3.90.70.10">
    <property type="entry name" value="Cysteine proteinases"/>
    <property type="match status" value="2"/>
</dbReference>
<evidence type="ECO:0000256" key="6">
    <source>
        <dbReference type="ARBA" id="ARBA00022807"/>
    </source>
</evidence>
<dbReference type="Pfam" id="PF13446">
    <property type="entry name" value="RPT"/>
    <property type="match status" value="3"/>
</dbReference>
<keyword evidence="6" id="KW-0788">Thiol protease</keyword>
<feature type="compositionally biased region" description="Pro residues" evidence="7">
    <location>
        <begin position="867"/>
        <end position="887"/>
    </location>
</feature>
<feature type="region of interest" description="Disordered" evidence="7">
    <location>
        <begin position="1264"/>
        <end position="1315"/>
    </location>
</feature>
<dbReference type="EC" id="3.4.19.12" evidence="2"/>
<evidence type="ECO:0000313" key="9">
    <source>
        <dbReference type="EMBL" id="KZF24550.1"/>
    </source>
</evidence>
<evidence type="ECO:0000256" key="4">
    <source>
        <dbReference type="ARBA" id="ARBA00022786"/>
    </source>
</evidence>
<dbReference type="InterPro" id="IPR025305">
    <property type="entry name" value="UCH_repeat_domain"/>
</dbReference>
<feature type="domain" description="USP" evidence="8">
    <location>
        <begin position="618"/>
        <end position="1224"/>
    </location>
</feature>
<dbReference type="GO" id="GO:0070628">
    <property type="term" value="F:proteasome binding"/>
    <property type="evidence" value="ECO:0007669"/>
    <property type="project" value="TreeGrafter"/>
</dbReference>
<dbReference type="OrthoDB" id="2420415at2759"/>
<dbReference type="InterPro" id="IPR028889">
    <property type="entry name" value="USP"/>
</dbReference>
<dbReference type="RefSeq" id="XP_018190105.1">
    <property type="nucleotide sequence ID" value="XM_018337042.1"/>
</dbReference>
<gene>
    <name evidence="9" type="ORF">L228DRAFT_99019</name>
</gene>
<dbReference type="GO" id="GO:0004843">
    <property type="term" value="F:cysteine-type deubiquitinase activity"/>
    <property type="evidence" value="ECO:0007669"/>
    <property type="project" value="UniProtKB-EC"/>
</dbReference>
<evidence type="ECO:0000256" key="7">
    <source>
        <dbReference type="SAM" id="MobiDB-lite"/>
    </source>
</evidence>
<dbReference type="EMBL" id="KV407456">
    <property type="protein sequence ID" value="KZF24550.1"/>
    <property type="molecule type" value="Genomic_DNA"/>
</dbReference>
<feature type="compositionally biased region" description="Polar residues" evidence="7">
    <location>
        <begin position="1267"/>
        <end position="1279"/>
    </location>
</feature>
<dbReference type="InterPro" id="IPR001394">
    <property type="entry name" value="Peptidase_C19_UCH"/>
</dbReference>
<dbReference type="FunFam" id="3.90.70.10:FF:000122">
    <property type="entry name" value="Ubiquitin carboxyl-terminal hydrolase 2"/>
    <property type="match status" value="1"/>
</dbReference>
<dbReference type="PROSITE" id="PS00972">
    <property type="entry name" value="USP_1"/>
    <property type="match status" value="1"/>
</dbReference>
<sequence length="1392" mass="156925">MSAGPGKTPPRLIQDLLNFDPRRPLRSGRNVLIDSPPQFQEGQPLPDEIPKESCRHSFVTKYEQSVLPPVGASVEPFNFYKLGAFCQYCRCHVDLVIDLRGHGAGSPCPTRSAPLHHLQYKPELSTAAKQEPLGHGDEYVDFVEHAFECSIPTCAAGVRICMKRPRLSPDFVRMLTDPNVIRERAESAINSDPERMHGQTVPTPIEVMTNLRQYINDSTTRPENTKIPSLNKRFMTSIGESCQDLLEYLGFSRAEDYTGWILPRPDRSSETPYKDPLRLLLDDVEKELLVLISLRPAEEKRGRHVPFLPPPSLRDIEGLLGSLDYDKTPSARRTVDLTVAEHPFYASLGTVSDFSDGLLIYAFDRQIWCDRVNAPYYLECLEGLSQARRSEALQTKVAVMESQGEISRKEIRQAYSFFNLDPSAMELDDDLIIGTFQARIQDAPRQDEEARRLLKVIAQDRNSRRIQQVASETVTTYQQALAWLGAEESTPDDFIVTMFTLKANESDSGVETGRQAISLIAEKRNSQALRSWLMTGELGEVEMDVGQAYNRLGISDRTIDDDMIMTAYQIHADEAKSQIPELRKALIAIAKSKGSRRLDEFLGISPIPADDASNNWPVGLENIGNTCYLNSLLQFYFTVRPLRDLVLNIEQYETDQSPEMISKKRVGSRRVSLREVVRAQKFAHELRKLFQNMITARAAAILPEHELARLTLISSSHEEAFRRMSMASRDTRPSLGELDRAPVFGPLGPPHQHAEAMEVDESLSAMNSLPEPNGDGGSESTVVGTPKAADNTDEDFAMIDSDEMERQKRAVEDKENLSPTKELPSSYDAHSHQRPLRDSSPSKVNEQGRSVPWPNENDPAMANGAPLTPPPENQAPPLRPPPIPPRPKPQEKSQEERQAIKDEVEIGAQQDVTEVIANVMFQLQCAIKPESIDTDGEQIDTIKRLFYGKAKTYTKKGRKFDVKEEFFSDIKVDVASGPRDIYSALDGAFDVQQVDVEDSITPQYATISVLPPILQIQVQRVQFDPVKKTAYKSNSHLQLEETIFLDRYMDSDNVKLFQRREEVWRWKAELSKLEARKAVLTKTDLGIELTEALQLTNEYLTNLQSGSEEETVPVHSDLPRALEDRAAAIQQELTSMEQRSKDLRTQISSQYTDLRKLRYRLHSVFIHRGSVSFGHYWIYIYDFKQQLWRKYNDGYVTEVKDPKEIFYQESQNPATPYFLVYVRDEDKDDLVDAVCRDVPPQQSERANSDEGGTMHMEDVRHDYEHTGGSSSAVTTTPTQPEMMEVPNWGGARAGPDEEEQDDLMISESPGGSSGWKAINNSSTGANLPRDGSALAASYASPYPTAFKYPPFFDDEQFLHKPGAGAFNKKPFPKKPAWDSLNNVEGADDPNLW</sequence>
<dbReference type="Proteomes" id="UP000076632">
    <property type="component" value="Unassembled WGS sequence"/>
</dbReference>
<dbReference type="GeneID" id="28902179"/>
<feature type="compositionally biased region" description="Basic and acidic residues" evidence="7">
    <location>
        <begin position="888"/>
        <end position="898"/>
    </location>
</feature>